<evidence type="ECO:0000256" key="12">
    <source>
        <dbReference type="ARBA" id="ARBA00023075"/>
    </source>
</evidence>
<dbReference type="EMBL" id="MN998653">
    <property type="protein sequence ID" value="QJF46359.1"/>
    <property type="molecule type" value="Genomic_DNA"/>
</dbReference>
<evidence type="ECO:0000256" key="11">
    <source>
        <dbReference type="ARBA" id="ARBA00023027"/>
    </source>
</evidence>
<evidence type="ECO:0000256" key="3">
    <source>
        <dbReference type="ARBA" id="ARBA00012944"/>
    </source>
</evidence>
<comment type="function">
    <text evidence="16">Core subunit of the mitochondrial membrane respiratory chain NADH dehydrogenase (Complex I) which catalyzes electron transfer from NADH through the respiratory chain, using ubiquinone as an electron acceptor. Essential for the catalytic activity and assembly of complex I.</text>
</comment>
<feature type="transmembrane region" description="Helical" evidence="16">
    <location>
        <begin position="21"/>
        <end position="41"/>
    </location>
</feature>
<dbReference type="GO" id="GO:0031966">
    <property type="term" value="C:mitochondrial membrane"/>
    <property type="evidence" value="ECO:0007669"/>
    <property type="project" value="UniProtKB-SubCell"/>
</dbReference>
<feature type="transmembrane region" description="Helical" evidence="16">
    <location>
        <begin position="351"/>
        <end position="369"/>
    </location>
</feature>
<dbReference type="InterPro" id="IPR001750">
    <property type="entry name" value="ND/Mrp_TM"/>
</dbReference>
<protein>
    <recommendedName>
        <fullName evidence="4 16">NADH-ubiquinone oxidoreductase chain 4</fullName>
        <ecNumber evidence="3 16">7.1.1.2</ecNumber>
    </recommendedName>
</protein>
<evidence type="ECO:0000259" key="18">
    <source>
        <dbReference type="Pfam" id="PF01059"/>
    </source>
</evidence>
<evidence type="ECO:0000256" key="15">
    <source>
        <dbReference type="ARBA" id="ARBA00049551"/>
    </source>
</evidence>
<evidence type="ECO:0000256" key="9">
    <source>
        <dbReference type="ARBA" id="ARBA00022982"/>
    </source>
</evidence>
<evidence type="ECO:0000256" key="2">
    <source>
        <dbReference type="ARBA" id="ARBA00009025"/>
    </source>
</evidence>
<evidence type="ECO:0000256" key="1">
    <source>
        <dbReference type="ARBA" id="ARBA00004225"/>
    </source>
</evidence>
<organism evidence="19">
    <name type="scientific">Acanthochromis polyacanthus</name>
    <name type="common">spiny chromis</name>
    <dbReference type="NCBI Taxonomy" id="80966"/>
    <lineage>
        <taxon>Eukaryota</taxon>
        <taxon>Metazoa</taxon>
        <taxon>Chordata</taxon>
        <taxon>Craniata</taxon>
        <taxon>Vertebrata</taxon>
        <taxon>Euteleostomi</taxon>
        <taxon>Actinopterygii</taxon>
        <taxon>Neopterygii</taxon>
        <taxon>Teleostei</taxon>
        <taxon>Neoteleostei</taxon>
        <taxon>Acanthomorphata</taxon>
        <taxon>Ovalentaria</taxon>
        <taxon>Pomacentridae</taxon>
        <taxon>Acanthochromis</taxon>
    </lineage>
</organism>
<name>A0A6M3W0G8_9TELE</name>
<reference evidence="19" key="1">
    <citation type="submission" date="2020-01" db="EMBL/GenBank/DDBJ databases">
        <title>Characterization of the complete mitochondrial genome and phylogenetic analysis of Acanthochromis polyacanthus (Pomacentridae: Acanthochromis).</title>
        <authorList>
            <person name="Lan H.Y."/>
        </authorList>
    </citation>
    <scope>NUCLEOTIDE SEQUENCE</scope>
</reference>
<feature type="domain" description="NADH:ubiquinone oxidoreductase chain 4 N-terminal" evidence="18">
    <location>
        <begin position="1"/>
        <end position="109"/>
    </location>
</feature>
<keyword evidence="8" id="KW-1278">Translocase</keyword>
<comment type="subcellular location">
    <subcellularLocation>
        <location evidence="1 16">Mitochondrion membrane</location>
        <topology evidence="1 16">Multi-pass membrane protein</topology>
    </subcellularLocation>
</comment>
<dbReference type="InterPro" id="IPR003918">
    <property type="entry name" value="NADH_UbQ_OxRdtase"/>
</dbReference>
<keyword evidence="6 16" id="KW-0679">Respiratory chain</keyword>
<dbReference type="InterPro" id="IPR000260">
    <property type="entry name" value="NADH4_N"/>
</dbReference>
<evidence type="ECO:0000256" key="6">
    <source>
        <dbReference type="ARBA" id="ARBA00022660"/>
    </source>
</evidence>
<keyword evidence="5 16" id="KW-0813">Transport</keyword>
<dbReference type="Pfam" id="PF00361">
    <property type="entry name" value="Proton_antipo_M"/>
    <property type="match status" value="1"/>
</dbReference>
<sequence>MLKIIIPTIMLIPLTWLSKNSMIWINTTTHSLVITLISLPLLNQFNDNSLNLSTMYFSDSLSTPLLMLTMWLLPLMIIASQFHLIKESPTRKKLYITMLISLQIFLVMTFTATELIMFYILFEATLVPTLIIITRWGGQTERLNAGLYFLFYTLVGSLPLLIALIHLQNSTGSLNMLLAQYWSEPLKTSWSDTILWLACMMAFMVKMPLYGLHLWLPKAHVEAPIAGSMVLAAILLKLGGYGMLRITTMLTPITSFMAYPFLMLSLWGMIMTSSICLRQTDLKSLIAYSSVSHMALVIVAVLIQTPWSFMGATALMIAHGLTSSMLFCLANSNYERTHSRTMILARGLQTMLPLMAAWWLLASLTNLALPPSINLIGELFVVMSTFSWSSISIILMGINIVITALYSLYMLIMTQRGKQTHHINNLPPSYTRENTLMTMHLLPLLLLSINPKIILGTLY</sequence>
<feature type="domain" description="NADH:quinone oxidoreductase/Mrp antiporter transmembrane" evidence="17">
    <location>
        <begin position="112"/>
        <end position="403"/>
    </location>
</feature>
<evidence type="ECO:0000256" key="16">
    <source>
        <dbReference type="RuleBase" id="RU003297"/>
    </source>
</evidence>
<keyword evidence="9 16" id="KW-0249">Electron transport</keyword>
<dbReference type="GO" id="GO:0008137">
    <property type="term" value="F:NADH dehydrogenase (ubiquinone) activity"/>
    <property type="evidence" value="ECO:0007669"/>
    <property type="project" value="UniProtKB-UniRule"/>
</dbReference>
<evidence type="ECO:0000259" key="17">
    <source>
        <dbReference type="Pfam" id="PF00361"/>
    </source>
</evidence>
<evidence type="ECO:0000256" key="13">
    <source>
        <dbReference type="ARBA" id="ARBA00023128"/>
    </source>
</evidence>
<feature type="transmembrane region" description="Helical" evidence="16">
    <location>
        <begin position="389"/>
        <end position="412"/>
    </location>
</feature>
<keyword evidence="7 16" id="KW-0812">Transmembrane</keyword>
<evidence type="ECO:0000256" key="4">
    <source>
        <dbReference type="ARBA" id="ARBA00021006"/>
    </source>
</evidence>
<keyword evidence="11 16" id="KW-0520">NAD</keyword>
<feature type="transmembrane region" description="Helical" evidence="16">
    <location>
        <begin position="309"/>
        <end position="330"/>
    </location>
</feature>
<keyword evidence="12 16" id="KW-0830">Ubiquinone</keyword>
<comment type="catalytic activity">
    <reaction evidence="15 16">
        <text>a ubiquinone + NADH + 5 H(+)(in) = a ubiquinol + NAD(+) + 4 H(+)(out)</text>
        <dbReference type="Rhea" id="RHEA:29091"/>
        <dbReference type="Rhea" id="RHEA-COMP:9565"/>
        <dbReference type="Rhea" id="RHEA-COMP:9566"/>
        <dbReference type="ChEBI" id="CHEBI:15378"/>
        <dbReference type="ChEBI" id="CHEBI:16389"/>
        <dbReference type="ChEBI" id="CHEBI:17976"/>
        <dbReference type="ChEBI" id="CHEBI:57540"/>
        <dbReference type="ChEBI" id="CHEBI:57945"/>
        <dbReference type="EC" id="7.1.1.2"/>
    </reaction>
</comment>
<dbReference type="AlphaFoldDB" id="A0A6M3W0G8"/>
<dbReference type="PANTHER" id="PTHR43507:SF20">
    <property type="entry name" value="NADH-UBIQUINONE OXIDOREDUCTASE CHAIN 4"/>
    <property type="match status" value="1"/>
</dbReference>
<feature type="transmembrane region" description="Helical" evidence="16">
    <location>
        <begin position="61"/>
        <end position="82"/>
    </location>
</feature>
<evidence type="ECO:0000256" key="10">
    <source>
        <dbReference type="ARBA" id="ARBA00022989"/>
    </source>
</evidence>
<proteinExistence type="inferred from homology"/>
<feature type="transmembrane region" description="Helical" evidence="16">
    <location>
        <begin position="116"/>
        <end position="133"/>
    </location>
</feature>
<keyword evidence="14 16" id="KW-0472">Membrane</keyword>
<feature type="transmembrane region" description="Helical" evidence="16">
    <location>
        <begin position="194"/>
        <end position="216"/>
    </location>
</feature>
<feature type="transmembrane region" description="Helical" evidence="16">
    <location>
        <begin position="94"/>
        <end position="110"/>
    </location>
</feature>
<evidence type="ECO:0000256" key="5">
    <source>
        <dbReference type="ARBA" id="ARBA00022448"/>
    </source>
</evidence>
<dbReference type="GO" id="GO:0042773">
    <property type="term" value="P:ATP synthesis coupled electron transport"/>
    <property type="evidence" value="ECO:0007669"/>
    <property type="project" value="InterPro"/>
</dbReference>
<evidence type="ECO:0000256" key="8">
    <source>
        <dbReference type="ARBA" id="ARBA00022967"/>
    </source>
</evidence>
<accession>A0A6M3W0G8</accession>
<keyword evidence="13 16" id="KW-0496">Mitochondrion</keyword>
<feature type="transmembrane region" description="Helical" evidence="16">
    <location>
        <begin position="223"/>
        <end position="244"/>
    </location>
</feature>
<feature type="transmembrane region" description="Helical" evidence="16">
    <location>
        <begin position="145"/>
        <end position="167"/>
    </location>
</feature>
<dbReference type="PANTHER" id="PTHR43507">
    <property type="entry name" value="NADH-UBIQUINONE OXIDOREDUCTASE CHAIN 4"/>
    <property type="match status" value="1"/>
</dbReference>
<dbReference type="NCBIfam" id="TIGR01972">
    <property type="entry name" value="NDH_I_M"/>
    <property type="match status" value="1"/>
</dbReference>
<dbReference type="Pfam" id="PF01059">
    <property type="entry name" value="Oxidored_q5_N"/>
    <property type="match status" value="1"/>
</dbReference>
<dbReference type="EC" id="7.1.1.2" evidence="3 16"/>
<feature type="transmembrane region" description="Helical" evidence="16">
    <location>
        <begin position="284"/>
        <end position="303"/>
    </location>
</feature>
<dbReference type="PRINTS" id="PR01437">
    <property type="entry name" value="NUOXDRDTASE4"/>
</dbReference>
<evidence type="ECO:0000313" key="19">
    <source>
        <dbReference type="EMBL" id="QJF46359.1"/>
    </source>
</evidence>
<gene>
    <name evidence="19" type="primary">ND4</name>
</gene>
<feature type="transmembrane region" description="Helical" evidence="16">
    <location>
        <begin position="256"/>
        <end position="277"/>
    </location>
</feature>
<dbReference type="GO" id="GO:0015990">
    <property type="term" value="P:electron transport coupled proton transport"/>
    <property type="evidence" value="ECO:0007669"/>
    <property type="project" value="TreeGrafter"/>
</dbReference>
<keyword evidence="10 16" id="KW-1133">Transmembrane helix</keyword>
<dbReference type="InterPro" id="IPR010227">
    <property type="entry name" value="NADH_Q_OxRdtase_chainM/4"/>
</dbReference>
<dbReference type="GO" id="GO:0048039">
    <property type="term" value="F:ubiquinone binding"/>
    <property type="evidence" value="ECO:0007669"/>
    <property type="project" value="TreeGrafter"/>
</dbReference>
<evidence type="ECO:0000256" key="7">
    <source>
        <dbReference type="ARBA" id="ARBA00022692"/>
    </source>
</evidence>
<dbReference type="GO" id="GO:0003954">
    <property type="term" value="F:NADH dehydrogenase activity"/>
    <property type="evidence" value="ECO:0007669"/>
    <property type="project" value="TreeGrafter"/>
</dbReference>
<geneLocation type="mitochondrion" evidence="19"/>
<comment type="similarity">
    <text evidence="2 16">Belongs to the complex I subunit 4 family.</text>
</comment>
<evidence type="ECO:0000256" key="14">
    <source>
        <dbReference type="ARBA" id="ARBA00023136"/>
    </source>
</evidence>